<dbReference type="Proteomes" id="UP000694399">
    <property type="component" value="Chromosome X"/>
</dbReference>
<evidence type="ECO:0000256" key="4">
    <source>
        <dbReference type="ARBA" id="ARBA00022490"/>
    </source>
</evidence>
<reference evidence="7" key="2">
    <citation type="submission" date="2025-08" db="UniProtKB">
        <authorList>
            <consortium name="Ensembl"/>
        </authorList>
    </citation>
    <scope>IDENTIFICATION</scope>
</reference>
<dbReference type="InterPro" id="IPR000566">
    <property type="entry name" value="Lipocln_cytosolic_FA-bd_dom"/>
</dbReference>
<comment type="subcellular location">
    <subcellularLocation>
        <location evidence="1">Cytoplasm</location>
    </subcellularLocation>
</comment>
<dbReference type="Pfam" id="PF00061">
    <property type="entry name" value="Lipocalin"/>
    <property type="match status" value="1"/>
</dbReference>
<sequence>MGGGDWGAVARRGGEQILSGKYGMWVSPLRAETRWVKNSIAQPNHHLSTNFCRPSPARASGFFRVFRRKKSGGLQGKRCGPTGVGPGAPVAPLASRLCGGAGTCRRRRPGRRGARRASCRLQEAPGGAPAILPPSPGRWNGFAFGDPGKEALGAYGGGGGGGGSGRGASLIGLSVPPGTRRFYKAATVAGRSQATLLTPRSAPLALHARPPAPTMATLQQLVGRWRLVESKGFDEYMKEVGVGMALRKVGAMAKPDCIISSDGKNLTIKTESTLKTTQFSCNLGEKFEETTADGRKTQTVCTFTNGALVQHQEWDGKESTITRKLEDGKLVVECVMNNVTCTRVYEKVE</sequence>
<dbReference type="PANTHER" id="PTHR11955">
    <property type="entry name" value="FATTY ACID BINDING PROTEIN"/>
    <property type="match status" value="1"/>
</dbReference>
<dbReference type="InterPro" id="IPR000463">
    <property type="entry name" value="Fatty_acid-bd"/>
</dbReference>
<keyword evidence="4" id="KW-0963">Cytoplasm</keyword>
<name>A0A8C8WPC5_PANLE</name>
<reference evidence="7" key="3">
    <citation type="submission" date="2025-09" db="UniProtKB">
        <authorList>
            <consortium name="Ensembl"/>
        </authorList>
    </citation>
    <scope>IDENTIFICATION</scope>
</reference>
<evidence type="ECO:0000259" key="6">
    <source>
        <dbReference type="PROSITE" id="PS00214"/>
    </source>
</evidence>
<dbReference type="PRINTS" id="PR00178">
    <property type="entry name" value="FATTYACIDBP"/>
</dbReference>
<dbReference type="InterPro" id="IPR012674">
    <property type="entry name" value="Calycin"/>
</dbReference>
<evidence type="ECO:0000256" key="3">
    <source>
        <dbReference type="ARBA" id="ARBA00022448"/>
    </source>
</evidence>
<dbReference type="SUPFAM" id="SSF50814">
    <property type="entry name" value="Lipocalins"/>
    <property type="match status" value="1"/>
</dbReference>
<comment type="similarity">
    <text evidence="2 5">Belongs to the calycin superfamily. Fatty-acid binding protein (FABP) family.</text>
</comment>
<evidence type="ECO:0000256" key="2">
    <source>
        <dbReference type="ARBA" id="ARBA00008390"/>
    </source>
</evidence>
<dbReference type="AlphaFoldDB" id="A0A8C8WPC5"/>
<dbReference type="Gene3D" id="2.40.128.20">
    <property type="match status" value="1"/>
</dbReference>
<feature type="domain" description="Cytosolic fatty-acid binding proteins" evidence="6">
    <location>
        <begin position="223"/>
        <end position="240"/>
    </location>
</feature>
<dbReference type="GO" id="GO:0005737">
    <property type="term" value="C:cytoplasm"/>
    <property type="evidence" value="ECO:0007669"/>
    <property type="project" value="UniProtKB-SubCell"/>
</dbReference>
<keyword evidence="8" id="KW-1185">Reference proteome</keyword>
<dbReference type="GO" id="GO:0008289">
    <property type="term" value="F:lipid binding"/>
    <property type="evidence" value="ECO:0007669"/>
    <property type="project" value="InterPro"/>
</dbReference>
<evidence type="ECO:0000313" key="7">
    <source>
        <dbReference type="Ensembl" id="ENSPLOP00000006108.1"/>
    </source>
</evidence>
<accession>A0A8C8WPC5</accession>
<dbReference type="InterPro" id="IPR031259">
    <property type="entry name" value="ILBP"/>
</dbReference>
<evidence type="ECO:0000313" key="8">
    <source>
        <dbReference type="Proteomes" id="UP000694399"/>
    </source>
</evidence>
<organism evidence="7 8">
    <name type="scientific">Panthera leo</name>
    <name type="common">Lion</name>
    <dbReference type="NCBI Taxonomy" id="9689"/>
    <lineage>
        <taxon>Eukaryota</taxon>
        <taxon>Metazoa</taxon>
        <taxon>Chordata</taxon>
        <taxon>Craniata</taxon>
        <taxon>Vertebrata</taxon>
        <taxon>Euteleostomi</taxon>
        <taxon>Mammalia</taxon>
        <taxon>Eutheria</taxon>
        <taxon>Laurasiatheria</taxon>
        <taxon>Carnivora</taxon>
        <taxon>Feliformia</taxon>
        <taxon>Felidae</taxon>
        <taxon>Pantherinae</taxon>
        <taxon>Panthera</taxon>
    </lineage>
</organism>
<protein>
    <recommendedName>
        <fullName evidence="6">Cytosolic fatty-acid binding proteins domain-containing protein</fullName>
    </recommendedName>
</protein>
<evidence type="ECO:0000256" key="1">
    <source>
        <dbReference type="ARBA" id="ARBA00004496"/>
    </source>
</evidence>
<proteinExistence type="inferred from homology"/>
<keyword evidence="3 5" id="KW-0813">Transport</keyword>
<dbReference type="PROSITE" id="PS00214">
    <property type="entry name" value="FABP"/>
    <property type="match status" value="1"/>
</dbReference>
<reference evidence="7" key="1">
    <citation type="journal article" date="2019" name="bioRxiv">
        <title>Long live the king: chromosome-level assembly of the lion (Panthera leo) using linked-read, Hi-C, and long read data.</title>
        <authorList>
            <person name="Armstrong E.E."/>
            <person name="Taylor R.W."/>
            <person name="Miller D.E."/>
            <person name="Kaelin C."/>
            <person name="Barsh G."/>
            <person name="Hadly E.A."/>
            <person name="Petrov D."/>
        </authorList>
    </citation>
    <scope>NUCLEOTIDE SEQUENCE [LARGE SCALE GENOMIC DNA]</scope>
</reference>
<dbReference type="Ensembl" id="ENSPLOT00000006748.1">
    <property type="protein sequence ID" value="ENSPLOP00000006108.1"/>
    <property type="gene ID" value="ENSPLOG00000004452.1"/>
</dbReference>
<dbReference type="GeneTree" id="ENSGT00940000154530"/>
<dbReference type="CDD" id="cd19468">
    <property type="entry name" value="FABP5"/>
    <property type="match status" value="1"/>
</dbReference>
<evidence type="ECO:0000256" key="5">
    <source>
        <dbReference type="RuleBase" id="RU003696"/>
    </source>
</evidence>
<dbReference type="FunFam" id="2.40.128.20:FF:000001">
    <property type="entry name" value="Fatty acid-binding protein, adipocyte"/>
    <property type="match status" value="1"/>
</dbReference>